<name>A0A4S2G401_9BACT</name>
<reference evidence="1 2" key="1">
    <citation type="submission" date="2019-04" db="EMBL/GenBank/DDBJ databases">
        <title>Microbes associate with the intestines of laboratory mice.</title>
        <authorList>
            <person name="Navarre W."/>
            <person name="Wong E."/>
            <person name="Huang K."/>
            <person name="Tropini C."/>
            <person name="Ng K."/>
            <person name="Yu B."/>
        </authorList>
    </citation>
    <scope>NUCLEOTIDE SEQUENCE [LARGE SCALE GENOMIC DNA]</scope>
    <source>
        <strain evidence="1 2">NM06_A21</strain>
    </source>
</reference>
<evidence type="ECO:0000313" key="1">
    <source>
        <dbReference type="EMBL" id="TGY76715.1"/>
    </source>
</evidence>
<dbReference type="Proteomes" id="UP000306630">
    <property type="component" value="Unassembled WGS sequence"/>
</dbReference>
<dbReference type="AlphaFoldDB" id="A0A4S2G401"/>
<dbReference type="InterPro" id="IPR046558">
    <property type="entry name" value="DUF6712"/>
</dbReference>
<dbReference type="Pfam" id="PF20459">
    <property type="entry name" value="DUF6712"/>
    <property type="match status" value="1"/>
</dbReference>
<accession>A0A4S2G401</accession>
<sequence length="283" mass="32543">MNLTLDNTRLREIIPNIIHEVKGETPLYEKLLPWITSARLWLESEILGTFQPHDELYDIAEKIIVLKAFANAIPSLDITLSPAGFAVINTEGRAPASKERIERLIASLCAEADDCLASLCIMLHSQPQWRLSPQGQTFLGTFIPHFGDVTFIRRRSPELKKISMLDLYRAMRDIAVRIEQSLEELYLGPGFMNAIRTSYPAFNMQGSRDIYNMIHAAVLRYVSTHISDTTLTCPDEHEVWHLARPILARLNYWPQLTELWQHEMAEKIYVKPFRNNVPGGYYF</sequence>
<dbReference type="EMBL" id="SRYD01000001">
    <property type="protein sequence ID" value="TGY76715.1"/>
    <property type="molecule type" value="Genomic_DNA"/>
</dbReference>
<evidence type="ECO:0000313" key="2">
    <source>
        <dbReference type="Proteomes" id="UP000306630"/>
    </source>
</evidence>
<protein>
    <submittedName>
        <fullName evidence="1">Uncharacterized protein</fullName>
    </submittedName>
</protein>
<gene>
    <name evidence="1" type="ORF">E5333_00220</name>
</gene>
<comment type="caution">
    <text evidence="1">The sequence shown here is derived from an EMBL/GenBank/DDBJ whole genome shotgun (WGS) entry which is preliminary data.</text>
</comment>
<organism evidence="1 2">
    <name type="scientific">Muribaculum intestinale</name>
    <dbReference type="NCBI Taxonomy" id="1796646"/>
    <lineage>
        <taxon>Bacteria</taxon>
        <taxon>Pseudomonadati</taxon>
        <taxon>Bacteroidota</taxon>
        <taxon>Bacteroidia</taxon>
        <taxon>Bacteroidales</taxon>
        <taxon>Muribaculaceae</taxon>
        <taxon>Muribaculum</taxon>
    </lineage>
</organism>
<dbReference type="RefSeq" id="WP_135957251.1">
    <property type="nucleotide sequence ID" value="NZ_CAOTTR010000052.1"/>
</dbReference>
<proteinExistence type="predicted"/>